<keyword evidence="2" id="KW-0285">Flavoprotein</keyword>
<proteinExistence type="predicted"/>
<dbReference type="EMBL" id="FXBL01000004">
    <property type="protein sequence ID" value="SMH54761.1"/>
    <property type="molecule type" value="Genomic_DNA"/>
</dbReference>
<keyword evidence="4" id="KW-0560">Oxidoreductase</keyword>
<dbReference type="PANTHER" id="PTHR43400:SF10">
    <property type="entry name" value="3-OXOSTEROID 1-DEHYDROGENASE"/>
    <property type="match status" value="1"/>
</dbReference>
<dbReference type="Gene3D" id="3.50.50.60">
    <property type="entry name" value="FAD/NAD(P)-binding domain"/>
    <property type="match status" value="2"/>
</dbReference>
<evidence type="ECO:0000313" key="7">
    <source>
        <dbReference type="Proteomes" id="UP000193083"/>
    </source>
</evidence>
<dbReference type="OrthoDB" id="3178130at2"/>
<evidence type="ECO:0000256" key="4">
    <source>
        <dbReference type="ARBA" id="ARBA00023002"/>
    </source>
</evidence>
<dbReference type="Proteomes" id="UP000193083">
    <property type="component" value="Unassembled WGS sequence"/>
</dbReference>
<evidence type="ECO:0000256" key="1">
    <source>
        <dbReference type="ARBA" id="ARBA00001974"/>
    </source>
</evidence>
<dbReference type="InterPro" id="IPR027477">
    <property type="entry name" value="Succ_DH/fumarate_Rdtase_cat_sf"/>
</dbReference>
<keyword evidence="7" id="KW-1185">Reference proteome</keyword>
<feature type="domain" description="FAD-dependent oxidoreductase 2 FAD-binding" evidence="5">
    <location>
        <begin position="43"/>
        <end position="560"/>
    </location>
</feature>
<dbReference type="PRINTS" id="PR00411">
    <property type="entry name" value="PNDRDTASEI"/>
</dbReference>
<organism evidence="6 7">
    <name type="scientific">Mesorhizobium australicum</name>
    <dbReference type="NCBI Taxonomy" id="536018"/>
    <lineage>
        <taxon>Bacteria</taxon>
        <taxon>Pseudomonadati</taxon>
        <taxon>Pseudomonadota</taxon>
        <taxon>Alphaproteobacteria</taxon>
        <taxon>Hyphomicrobiales</taxon>
        <taxon>Phyllobacteriaceae</taxon>
        <taxon>Mesorhizobium</taxon>
    </lineage>
</organism>
<name>A0A1X7PRW2_9HYPH</name>
<sequence length="581" mass="61855">MKVTRRSLLKGGAGIAAAGSSIFQVNIGNASGFGHGGGPRVADVVVVGCGSAGLAAAVAAAEAGASVIVLEAQPHIGGRGVVSSGNIPLGGGTPAQTAAGIVDTPDLLFRDLTDWSIVQTNGFPSYRYNDREVIRAFADINLTIYDFLVRHGVRWTRSTADNVGGNEVGNSVNRMMHTAIMDYVSVRTGLQVPESQRLTTSQGPGFIYPLEAAAKARGVKILLNHRLESLHRMHHGVVAVKATHNGRNVNIQARKGIVIASGGGNGNVEYRRMFDPRLTAEYCGVAGEPYSFQDASGILAGLNVGASLAGTYNQTGEFGTNITKPSRIGTRYNYSFLEWLPTSVVFPLAKARGLSVNNFQDVIHVNMIGKRFYDETGGQFGTNSARSVNPYVQDSYLNAKNITWNPQNWINAAMAGIGDGHNGGGPIWAIFDETTRARRNWNVAPPYVDPDGFFFQANSLEELAAKIVMPYQRVPMPASNLVETVTRYNGFVDAGADADFGKPTPQYKIQTAPFYAAWSTPVLHDPRSGLRINAASQVLDFAGQPIRGLYAAGEAAGGFSQHGNGRALAQGYIAGRHAALS</sequence>
<dbReference type="GO" id="GO:0008202">
    <property type="term" value="P:steroid metabolic process"/>
    <property type="evidence" value="ECO:0007669"/>
    <property type="project" value="UniProtKB-ARBA"/>
</dbReference>
<dbReference type="AlphaFoldDB" id="A0A1X7PRW2"/>
<evidence type="ECO:0000313" key="6">
    <source>
        <dbReference type="EMBL" id="SMH54761.1"/>
    </source>
</evidence>
<dbReference type="Pfam" id="PF00890">
    <property type="entry name" value="FAD_binding_2"/>
    <property type="match status" value="1"/>
</dbReference>
<dbReference type="Gene3D" id="3.90.700.10">
    <property type="entry name" value="Succinate dehydrogenase/fumarate reductase flavoprotein, catalytic domain"/>
    <property type="match status" value="1"/>
</dbReference>
<evidence type="ECO:0000256" key="3">
    <source>
        <dbReference type="ARBA" id="ARBA00022827"/>
    </source>
</evidence>
<dbReference type="SUPFAM" id="SSF51905">
    <property type="entry name" value="FAD/NAD(P)-binding domain"/>
    <property type="match status" value="1"/>
</dbReference>
<gene>
    <name evidence="6" type="ORF">SAMN02982922_5177</name>
</gene>
<dbReference type="PRINTS" id="PR00368">
    <property type="entry name" value="FADPNR"/>
</dbReference>
<dbReference type="InterPro" id="IPR050315">
    <property type="entry name" value="FAD-oxidoreductase_2"/>
</dbReference>
<keyword evidence="3" id="KW-0274">FAD</keyword>
<dbReference type="RefSeq" id="WP_085466802.1">
    <property type="nucleotide sequence ID" value="NZ_FXBL01000004.1"/>
</dbReference>
<dbReference type="InterPro" id="IPR003953">
    <property type="entry name" value="FAD-dep_OxRdtase_2_FAD-bd"/>
</dbReference>
<evidence type="ECO:0000256" key="2">
    <source>
        <dbReference type="ARBA" id="ARBA00022630"/>
    </source>
</evidence>
<dbReference type="InterPro" id="IPR036188">
    <property type="entry name" value="FAD/NAD-bd_sf"/>
</dbReference>
<comment type="cofactor">
    <cofactor evidence="1">
        <name>FAD</name>
        <dbReference type="ChEBI" id="CHEBI:57692"/>
    </cofactor>
</comment>
<accession>A0A1X7PRW2</accession>
<evidence type="ECO:0000259" key="5">
    <source>
        <dbReference type="Pfam" id="PF00890"/>
    </source>
</evidence>
<dbReference type="GO" id="GO:0016491">
    <property type="term" value="F:oxidoreductase activity"/>
    <property type="evidence" value="ECO:0007669"/>
    <property type="project" value="UniProtKB-KW"/>
</dbReference>
<dbReference type="SUPFAM" id="SSF56425">
    <property type="entry name" value="Succinate dehydrogenase/fumarate reductase flavoprotein, catalytic domain"/>
    <property type="match status" value="1"/>
</dbReference>
<dbReference type="PANTHER" id="PTHR43400">
    <property type="entry name" value="FUMARATE REDUCTASE"/>
    <property type="match status" value="1"/>
</dbReference>
<protein>
    <submittedName>
        <fullName evidence="6">FAD binding domain-containing protein</fullName>
    </submittedName>
</protein>
<reference evidence="6 7" key="1">
    <citation type="submission" date="2017-04" db="EMBL/GenBank/DDBJ databases">
        <authorList>
            <person name="Afonso C.L."/>
            <person name="Miller P.J."/>
            <person name="Scott M.A."/>
            <person name="Spackman E."/>
            <person name="Goraichik I."/>
            <person name="Dimitrov K.M."/>
            <person name="Suarez D.L."/>
            <person name="Swayne D.E."/>
        </authorList>
    </citation>
    <scope>NUCLEOTIDE SEQUENCE [LARGE SCALE GENOMIC DNA]</scope>
    <source>
        <strain evidence="6 7">B5P</strain>
    </source>
</reference>